<dbReference type="RefSeq" id="WP_267929012.1">
    <property type="nucleotide sequence ID" value="NZ_AP024233.1"/>
</dbReference>
<dbReference type="CDD" id="cd06257">
    <property type="entry name" value="DnaJ"/>
    <property type="match status" value="1"/>
</dbReference>
<keyword evidence="3" id="KW-1185">Reference proteome</keyword>
<organism evidence="2 3">
    <name type="scientific">Desulfolithobacter dissulfuricans</name>
    <dbReference type="NCBI Taxonomy" id="2795293"/>
    <lineage>
        <taxon>Bacteria</taxon>
        <taxon>Pseudomonadati</taxon>
        <taxon>Thermodesulfobacteriota</taxon>
        <taxon>Desulfobulbia</taxon>
        <taxon>Desulfobulbales</taxon>
        <taxon>Desulfobulbaceae</taxon>
        <taxon>Desulfolithobacter</taxon>
    </lineage>
</organism>
<dbReference type="SUPFAM" id="SSF46565">
    <property type="entry name" value="Chaperone J-domain"/>
    <property type="match status" value="1"/>
</dbReference>
<evidence type="ECO:0000313" key="3">
    <source>
        <dbReference type="Proteomes" id="UP001063350"/>
    </source>
</evidence>
<proteinExistence type="predicted"/>
<feature type="domain" description="J" evidence="1">
    <location>
        <begin position="276"/>
        <end position="333"/>
    </location>
</feature>
<gene>
    <name evidence="2" type="ORF">GF1_15170</name>
</gene>
<sequence length="333" mass="39897">MYLARRFVAGQIHYTIRQSCELDGRLVHRDLVELGPSPGDYIVYPGGTSYYIDSEVIERLRRCGLEPDPFEVEKLFFIFLDPYIRDRITPFMDRQSHRRWKPMNGELRRRAVQETHEFDRRRQHFLRFGQTDQRELNRSPALFRVLLDKSRDELEQYFIEQEQSLKPHEYKRYVFTIFNLQRFFRTTVSRSHPEALDEEQLDRFFLDEVCRLDREADFWLGIERHARLAPYLVRYVVMYFDYGFPGRHSWDDFSRRFIGSGHRRPAGGRVSMSVGEASTVFGISRKELATMDRKALTALYRKKAHELHPDKGGDHDRFIELTNAYRELLKGRR</sequence>
<dbReference type="Proteomes" id="UP001063350">
    <property type="component" value="Chromosome"/>
</dbReference>
<dbReference type="EMBL" id="AP024233">
    <property type="protein sequence ID" value="BCO09141.1"/>
    <property type="molecule type" value="Genomic_DNA"/>
</dbReference>
<accession>A0A915U9P3</accession>
<dbReference type="PROSITE" id="PS50076">
    <property type="entry name" value="DNAJ_2"/>
    <property type="match status" value="1"/>
</dbReference>
<dbReference type="Gene3D" id="1.10.287.110">
    <property type="entry name" value="DnaJ domain"/>
    <property type="match status" value="1"/>
</dbReference>
<protein>
    <recommendedName>
        <fullName evidence="1">J domain-containing protein</fullName>
    </recommendedName>
</protein>
<dbReference type="AlphaFoldDB" id="A0A915U9P3"/>
<dbReference type="KEGG" id="ddu:GF1_15170"/>
<dbReference type="InterPro" id="IPR036869">
    <property type="entry name" value="J_dom_sf"/>
</dbReference>
<name>A0A915U9P3_9BACT</name>
<dbReference type="SMART" id="SM00271">
    <property type="entry name" value="DnaJ"/>
    <property type="match status" value="1"/>
</dbReference>
<reference evidence="2" key="1">
    <citation type="submission" date="2020-12" db="EMBL/GenBank/DDBJ databases">
        <title>Desulfobium dissulfuricans gen. nov., sp. nov., a novel mesophilic, sulfate-reducing bacterium isolated from a deep-sea hydrothermal vent.</title>
        <authorList>
            <person name="Hashimoto Y."/>
            <person name="Tame A."/>
            <person name="Sawayama S."/>
            <person name="Miyazaki J."/>
            <person name="Takai K."/>
            <person name="Nakagawa S."/>
        </authorList>
    </citation>
    <scope>NUCLEOTIDE SEQUENCE</scope>
    <source>
        <strain evidence="2">GF1</strain>
    </source>
</reference>
<evidence type="ECO:0000313" key="2">
    <source>
        <dbReference type="EMBL" id="BCO09141.1"/>
    </source>
</evidence>
<dbReference type="InterPro" id="IPR001623">
    <property type="entry name" value="DnaJ_domain"/>
</dbReference>
<evidence type="ECO:0000259" key="1">
    <source>
        <dbReference type="PROSITE" id="PS50076"/>
    </source>
</evidence>